<evidence type="ECO:0000313" key="2">
    <source>
        <dbReference type="Proteomes" id="UP000324091"/>
    </source>
</evidence>
<protein>
    <submittedName>
        <fullName evidence="1">Uncharacterized protein</fullName>
    </submittedName>
</protein>
<proteinExistence type="predicted"/>
<accession>A0A5C6NZ03</accession>
<dbReference type="Proteomes" id="UP000324091">
    <property type="component" value="Chromosome 16"/>
</dbReference>
<keyword evidence="2" id="KW-1185">Reference proteome</keyword>
<dbReference type="AlphaFoldDB" id="A0A5C6NZ03"/>
<reference evidence="1 2" key="1">
    <citation type="submission" date="2019-04" db="EMBL/GenBank/DDBJ databases">
        <title>Chromosome genome assembly for Takifugu flavidus.</title>
        <authorList>
            <person name="Xiao S."/>
        </authorList>
    </citation>
    <scope>NUCLEOTIDE SEQUENCE [LARGE SCALE GENOMIC DNA]</scope>
    <source>
        <strain evidence="1">HTHZ2018</strain>
        <tissue evidence="1">Muscle</tissue>
    </source>
</reference>
<evidence type="ECO:0000313" key="1">
    <source>
        <dbReference type="EMBL" id="TWW72048.1"/>
    </source>
</evidence>
<name>A0A5C6NZ03_9TELE</name>
<sequence length="137" mass="15163">MGFGPFLVYNRFNKVNKTLRPSGRPGQTRGSLERARSLVQDSCKDSCSGVDPRVGVASAPLPTLTSQDVELNWDLTGGEHWETWMDGRYEEARLETKAAMLPEWLVVEWPLQASLEAGPPVPRAQLAARILTAKVDN</sequence>
<organism evidence="1 2">
    <name type="scientific">Takifugu flavidus</name>
    <name type="common">sansaifugu</name>
    <dbReference type="NCBI Taxonomy" id="433684"/>
    <lineage>
        <taxon>Eukaryota</taxon>
        <taxon>Metazoa</taxon>
        <taxon>Chordata</taxon>
        <taxon>Craniata</taxon>
        <taxon>Vertebrata</taxon>
        <taxon>Euteleostomi</taxon>
        <taxon>Actinopterygii</taxon>
        <taxon>Neopterygii</taxon>
        <taxon>Teleostei</taxon>
        <taxon>Neoteleostei</taxon>
        <taxon>Acanthomorphata</taxon>
        <taxon>Eupercaria</taxon>
        <taxon>Tetraodontiformes</taxon>
        <taxon>Tetradontoidea</taxon>
        <taxon>Tetraodontidae</taxon>
        <taxon>Takifugu</taxon>
    </lineage>
</organism>
<comment type="caution">
    <text evidence="1">The sequence shown here is derived from an EMBL/GenBank/DDBJ whole genome shotgun (WGS) entry which is preliminary data.</text>
</comment>
<gene>
    <name evidence="1" type="ORF">D4764_16G0005450</name>
</gene>
<dbReference type="EMBL" id="RHFK02000008">
    <property type="protein sequence ID" value="TWW72048.1"/>
    <property type="molecule type" value="Genomic_DNA"/>
</dbReference>